<dbReference type="EMBL" id="CM003373">
    <property type="protein sequence ID" value="KOM37381.1"/>
    <property type="molecule type" value="Genomic_DNA"/>
</dbReference>
<dbReference type="AlphaFoldDB" id="A0A0L9U3M1"/>
<evidence type="ECO:0000256" key="1">
    <source>
        <dbReference type="SAM" id="MobiDB-lite"/>
    </source>
</evidence>
<feature type="compositionally biased region" description="Low complexity" evidence="1">
    <location>
        <begin position="12"/>
        <end position="22"/>
    </location>
</feature>
<evidence type="ECO:0000313" key="2">
    <source>
        <dbReference type="EMBL" id="KOM37381.1"/>
    </source>
</evidence>
<proteinExistence type="predicted"/>
<protein>
    <submittedName>
        <fullName evidence="2">Uncharacterized protein</fullName>
    </submittedName>
</protein>
<organism evidence="2 3">
    <name type="scientific">Phaseolus angularis</name>
    <name type="common">Azuki bean</name>
    <name type="synonym">Vigna angularis</name>
    <dbReference type="NCBI Taxonomy" id="3914"/>
    <lineage>
        <taxon>Eukaryota</taxon>
        <taxon>Viridiplantae</taxon>
        <taxon>Streptophyta</taxon>
        <taxon>Embryophyta</taxon>
        <taxon>Tracheophyta</taxon>
        <taxon>Spermatophyta</taxon>
        <taxon>Magnoliopsida</taxon>
        <taxon>eudicotyledons</taxon>
        <taxon>Gunneridae</taxon>
        <taxon>Pentapetalae</taxon>
        <taxon>rosids</taxon>
        <taxon>fabids</taxon>
        <taxon>Fabales</taxon>
        <taxon>Fabaceae</taxon>
        <taxon>Papilionoideae</taxon>
        <taxon>50 kb inversion clade</taxon>
        <taxon>NPAAA clade</taxon>
        <taxon>indigoferoid/millettioid clade</taxon>
        <taxon>Phaseoleae</taxon>
        <taxon>Vigna</taxon>
    </lineage>
</organism>
<dbReference type="Proteomes" id="UP000053144">
    <property type="component" value="Chromosome 3"/>
</dbReference>
<gene>
    <name evidence="2" type="ORF">LR48_Vigan03g076300</name>
</gene>
<reference evidence="3" key="1">
    <citation type="journal article" date="2015" name="Proc. Natl. Acad. Sci. U.S.A.">
        <title>Genome sequencing of adzuki bean (Vigna angularis) provides insight into high starch and low fat accumulation and domestication.</title>
        <authorList>
            <person name="Yang K."/>
            <person name="Tian Z."/>
            <person name="Chen C."/>
            <person name="Luo L."/>
            <person name="Zhao B."/>
            <person name="Wang Z."/>
            <person name="Yu L."/>
            <person name="Li Y."/>
            <person name="Sun Y."/>
            <person name="Li W."/>
            <person name="Chen Y."/>
            <person name="Li Y."/>
            <person name="Zhang Y."/>
            <person name="Ai D."/>
            <person name="Zhao J."/>
            <person name="Shang C."/>
            <person name="Ma Y."/>
            <person name="Wu B."/>
            <person name="Wang M."/>
            <person name="Gao L."/>
            <person name="Sun D."/>
            <person name="Zhang P."/>
            <person name="Guo F."/>
            <person name="Wang W."/>
            <person name="Li Y."/>
            <person name="Wang J."/>
            <person name="Varshney R.K."/>
            <person name="Wang J."/>
            <person name="Ling H.Q."/>
            <person name="Wan P."/>
        </authorList>
    </citation>
    <scope>NUCLEOTIDE SEQUENCE</scope>
    <source>
        <strain evidence="3">cv. Jingnong 6</strain>
    </source>
</reference>
<accession>A0A0L9U3M1</accession>
<evidence type="ECO:0000313" key="3">
    <source>
        <dbReference type="Proteomes" id="UP000053144"/>
    </source>
</evidence>
<dbReference type="Gramene" id="KOM37381">
    <property type="protein sequence ID" value="KOM37381"/>
    <property type="gene ID" value="LR48_Vigan03g076300"/>
</dbReference>
<sequence>MSVVTEQSSHPTILTPTATTNTHGQTSLAFSSIAQPFITPYRTPLITVNHTKPRSPPILPSSLFTSSPSATTKAFTSDHHHHLYPDTLSHGQTAYHLHHPSHHLQTSLSHPTPHLQQQSLSIHQPPRIPVNQTRKHAHDGNLPFSAIQTQKQKVDKGDWESPLTAASKADGVAVGERIRWYLGFAADVQIARDGGEGGWVANRKGVHQRGDDDPWLAEGRSWL</sequence>
<feature type="region of interest" description="Disordered" evidence="1">
    <location>
        <begin position="203"/>
        <end position="223"/>
    </location>
</feature>
<feature type="compositionally biased region" description="Polar residues" evidence="1">
    <location>
        <begin position="1"/>
        <end position="11"/>
    </location>
</feature>
<name>A0A0L9U3M1_PHAAN</name>
<feature type="region of interest" description="Disordered" evidence="1">
    <location>
        <begin position="1"/>
        <end position="23"/>
    </location>
</feature>